<proteinExistence type="predicted"/>
<evidence type="ECO:0000256" key="1">
    <source>
        <dbReference type="SAM" id="SignalP"/>
    </source>
</evidence>
<keyword evidence="3" id="KW-1185">Reference proteome</keyword>
<gene>
    <name evidence="2" type="ORF">TWF694_003687</name>
</gene>
<feature type="signal peptide" evidence="1">
    <location>
        <begin position="1"/>
        <end position="25"/>
    </location>
</feature>
<reference evidence="2 3" key="1">
    <citation type="submission" date="2019-10" db="EMBL/GenBank/DDBJ databases">
        <authorList>
            <person name="Palmer J.M."/>
        </authorList>
    </citation>
    <scope>NUCLEOTIDE SEQUENCE [LARGE SCALE GENOMIC DNA]</scope>
    <source>
        <strain evidence="2 3">TWF694</strain>
    </source>
</reference>
<dbReference type="AlphaFoldDB" id="A0AAV9WZA3"/>
<organism evidence="2 3">
    <name type="scientific">Orbilia ellipsospora</name>
    <dbReference type="NCBI Taxonomy" id="2528407"/>
    <lineage>
        <taxon>Eukaryota</taxon>
        <taxon>Fungi</taxon>
        <taxon>Dikarya</taxon>
        <taxon>Ascomycota</taxon>
        <taxon>Pezizomycotina</taxon>
        <taxon>Orbiliomycetes</taxon>
        <taxon>Orbiliales</taxon>
        <taxon>Orbiliaceae</taxon>
        <taxon>Orbilia</taxon>
    </lineage>
</organism>
<keyword evidence="1" id="KW-0732">Signal</keyword>
<name>A0AAV9WZA3_9PEZI</name>
<comment type="caution">
    <text evidence="2">The sequence shown here is derived from an EMBL/GenBank/DDBJ whole genome shotgun (WGS) entry which is preliminary data.</text>
</comment>
<sequence length="1152" mass="127696">MVCLQRISFRFRLFIQLLLVLGATCKSSILTPRLPASLHLKRVAIVGGDSTGTHTSLPSENIFKKRADTTELEEELKRDYNLKTQPKALGISCPASIIDLFNRLFGGAINDDDKSYALITWTPNSLAPSGAIQFTISLPAGHMIVNFDESSNAKVDSDYYKLLWVSWNILNNQYQADNPAAAFTGFELNFVTISALRNPATVKSLLEIQSKLNYSPDELFAVTAPMNGDGSNNQDIWTTLIQTPEVGAVEKMLTTWSSKFHGLRINSIGIRLQDAASKDTPEATVIISLTHAGQGSAGVTGQISSLSIVKEETEIFQFPAQAAFGGSTLVNGMFGFADPDPASKTNKRKQSVIPSTYKRTHFQWNGNQDVIQVATSGKDRLLLVENRISDITNAQELGRLIWQIWRESQGGEYLRNIAFLEVDSSTSYKLKTAYDRKKVSQTYSLNIFTSARARNALYGYDADTDYSDENLDKLAYQDLEDALELKAVITLLSDAPTYISLGQPTVRSIEIGHRPAFKRISTSKSLSPDFQFTLLIRLGVVPYLDVAEGSRLGDRDSEPMDIDNFRTNPPDDDGFTNADTGQTALNDPHFNGIVESMGRGNKKRTKMISIRVGLQIPGFRQHKKGFNEEISTDTAKQKIKVKKSKLGIREIVGAGVRADTSSIMITLINNYGSAVIRNGGSFSPLPVEGVPKALAVVAPSFADTNLHYEFLIFWSRPLYAYISISKIPNTEGDGLTAQLEDMFYLYFAQASGDGQLKYISLLQISDNTVEILKKVFLFLDLSLDQSLLLSNWYEEEGSQREKALLAVLGTAELLVIQELTLKYYLEACINNALVYDIFIQWIWTTDTPAVRKPQILARLVNPPNSELEASGSQALQALGVNLNGVVELGMTLAREINVILDLEINIGSVGRPLALDPTLRVSGDLLDSYTPEPNGVRRVQSFFFPRVVERPEFTGEPPDNFRYQRVAINNNQMNGWAFDISLGFRTVGILSDTYGMQRQTTAVVAQSWKSVYLRFFNLFNHTSILLIVFFKLTPQMKLFVSSVLESAISSQFCQDESIFEILRIRTSNPTKPYLVPAVPNADWTKFLGLPEIEAIARVGLSARYSGPAWFIPERAAIFCRGAGNPPLVGVRLGYYLSDNGAFVNMDLVMSSS</sequence>
<accession>A0AAV9WZA3</accession>
<evidence type="ECO:0000313" key="2">
    <source>
        <dbReference type="EMBL" id="KAK6530330.1"/>
    </source>
</evidence>
<protein>
    <submittedName>
        <fullName evidence="2">Uncharacterized protein</fullName>
    </submittedName>
</protein>
<dbReference type="EMBL" id="JAVHJO010000013">
    <property type="protein sequence ID" value="KAK6530330.1"/>
    <property type="molecule type" value="Genomic_DNA"/>
</dbReference>
<dbReference type="Proteomes" id="UP001365542">
    <property type="component" value="Unassembled WGS sequence"/>
</dbReference>
<feature type="chain" id="PRO_5043743274" evidence="1">
    <location>
        <begin position="26"/>
        <end position="1152"/>
    </location>
</feature>
<evidence type="ECO:0000313" key="3">
    <source>
        <dbReference type="Proteomes" id="UP001365542"/>
    </source>
</evidence>